<protein>
    <recommendedName>
        <fullName evidence="5">ABC1 atypical kinase-like domain-containing protein</fullName>
    </recommendedName>
</protein>
<proteinExistence type="inferred from homology"/>
<name>A0A6B2L375_9EUKA</name>
<dbReference type="AlphaFoldDB" id="A0A6B2L375"/>
<keyword evidence="3" id="KW-0547">Nucleotide-binding</keyword>
<dbReference type="GO" id="GO:0005524">
    <property type="term" value="F:ATP binding"/>
    <property type="evidence" value="ECO:0007669"/>
    <property type="project" value="UniProtKB-KW"/>
</dbReference>
<evidence type="ECO:0000256" key="4">
    <source>
        <dbReference type="ARBA" id="ARBA00022840"/>
    </source>
</evidence>
<dbReference type="GO" id="GO:0006744">
    <property type="term" value="P:ubiquinone biosynthetic process"/>
    <property type="evidence" value="ECO:0007669"/>
    <property type="project" value="TreeGrafter"/>
</dbReference>
<keyword evidence="4" id="KW-0067">ATP-binding</keyword>
<dbReference type="InterPro" id="IPR011009">
    <property type="entry name" value="Kinase-like_dom_sf"/>
</dbReference>
<dbReference type="InterPro" id="IPR034646">
    <property type="entry name" value="ADCK3_dom"/>
</dbReference>
<evidence type="ECO:0000256" key="2">
    <source>
        <dbReference type="ARBA" id="ARBA00022679"/>
    </source>
</evidence>
<evidence type="ECO:0000256" key="3">
    <source>
        <dbReference type="ARBA" id="ARBA00022741"/>
    </source>
</evidence>
<organism evidence="6">
    <name type="scientific">Arcella intermedia</name>
    <dbReference type="NCBI Taxonomy" id="1963864"/>
    <lineage>
        <taxon>Eukaryota</taxon>
        <taxon>Amoebozoa</taxon>
        <taxon>Tubulinea</taxon>
        <taxon>Elardia</taxon>
        <taxon>Arcellinida</taxon>
        <taxon>Sphaerothecina</taxon>
        <taxon>Arcellidae</taxon>
        <taxon>Arcella</taxon>
    </lineage>
</organism>
<reference evidence="6" key="1">
    <citation type="journal article" date="2020" name="J. Eukaryot. Microbiol.">
        <title>De novo Sequencing, Assembly and Annotation of the Transcriptome for the Free-Living Testate Amoeba Arcella intermedia.</title>
        <authorList>
            <person name="Ribeiro G.M."/>
            <person name="Porfirio-Sousa A.L."/>
            <person name="Maurer-Alcala X.X."/>
            <person name="Katz L.A."/>
            <person name="Lahr D.J.G."/>
        </authorList>
    </citation>
    <scope>NUCLEOTIDE SEQUENCE</scope>
</reference>
<dbReference type="EMBL" id="GIBP01002475">
    <property type="protein sequence ID" value="NDV31444.1"/>
    <property type="molecule type" value="Transcribed_RNA"/>
</dbReference>
<evidence type="ECO:0000313" key="6">
    <source>
        <dbReference type="EMBL" id="NDV31444.1"/>
    </source>
</evidence>
<dbReference type="Pfam" id="PF03109">
    <property type="entry name" value="ABC1"/>
    <property type="match status" value="1"/>
</dbReference>
<dbReference type="PANTHER" id="PTHR43851">
    <property type="match status" value="1"/>
</dbReference>
<feature type="domain" description="ABC1 atypical kinase-like" evidence="5">
    <location>
        <begin position="75"/>
        <end position="315"/>
    </location>
</feature>
<evidence type="ECO:0000259" key="5">
    <source>
        <dbReference type="Pfam" id="PF03109"/>
    </source>
</evidence>
<evidence type="ECO:0000256" key="1">
    <source>
        <dbReference type="ARBA" id="ARBA00009670"/>
    </source>
</evidence>
<dbReference type="PANTHER" id="PTHR43851:SF3">
    <property type="entry name" value="COENZYME Q8"/>
    <property type="match status" value="1"/>
</dbReference>
<dbReference type="GO" id="GO:0016740">
    <property type="term" value="F:transferase activity"/>
    <property type="evidence" value="ECO:0007669"/>
    <property type="project" value="UniProtKB-KW"/>
</dbReference>
<dbReference type="InterPro" id="IPR004147">
    <property type="entry name" value="ABC1_dom"/>
</dbReference>
<dbReference type="InterPro" id="IPR051409">
    <property type="entry name" value="Atypical_kinase_ADCK"/>
</dbReference>
<dbReference type="CDD" id="cd13970">
    <property type="entry name" value="ABC1_ADCK3"/>
    <property type="match status" value="1"/>
</dbReference>
<sequence length="423" mass="47326">MATGMGVGAVTESVKRMVSKPNAQGGSIWVNESNFERLANSLSRMRGAALKLGQMLSIQDDALLPAPLTALLERVRNSADIIPFRQVERVLVKELGADWRTHFSEFETQPIAAASIGQVHRAKVAQTGEQIAVKIQYPGVASSIESDLDNLSGLLSFSGMLPAGMYLDKTIQVTKQELLQETDYINEASNQIRLRHHFSDDDSILIPKVFSNLTTTRIICSEFVTGIPVDKLESFDQETRNFVSFKLMEITLRELFEFRFMQTDPNWTNFLWNPDSRKLILLDFGACRDFSDAFTSYYLGVVSAAALGDREKVLALSKKLGFLTGEESQRMNDAHVAAVMILGEPFAKPVAFDFGEQNITKKIHSLIPIMLRERLTPPPQETYSLHRKLSGSFLICAKLKAKINVYDIFWAICNKFEGSKNSN</sequence>
<keyword evidence="2" id="KW-0808">Transferase</keyword>
<accession>A0A6B2L375</accession>
<dbReference type="SUPFAM" id="SSF56112">
    <property type="entry name" value="Protein kinase-like (PK-like)"/>
    <property type="match status" value="1"/>
</dbReference>
<comment type="similarity">
    <text evidence="1">Belongs to the protein kinase superfamily. ADCK protein kinase family.</text>
</comment>